<evidence type="ECO:0000256" key="2">
    <source>
        <dbReference type="SAM" id="SignalP"/>
    </source>
</evidence>
<sequence>MTTFQTALCLLLLALSTAQAVPTDEAGVRLMPELQGILGPIEVGDWTVAVVVDGEAYEAPSGGEPDTAPVHRPHPSISIH</sequence>
<feature type="signal peptide" evidence="2">
    <location>
        <begin position="1"/>
        <end position="20"/>
    </location>
</feature>
<name>A0ABW1ZVB2_9DEIO</name>
<protein>
    <submittedName>
        <fullName evidence="3">Uncharacterized protein</fullName>
    </submittedName>
</protein>
<feature type="region of interest" description="Disordered" evidence="1">
    <location>
        <begin position="57"/>
        <end position="80"/>
    </location>
</feature>
<keyword evidence="2" id="KW-0732">Signal</keyword>
<keyword evidence="4" id="KW-1185">Reference proteome</keyword>
<dbReference type="Proteomes" id="UP001596317">
    <property type="component" value="Unassembled WGS sequence"/>
</dbReference>
<evidence type="ECO:0000313" key="3">
    <source>
        <dbReference type="EMBL" id="MFC6663862.1"/>
    </source>
</evidence>
<accession>A0ABW1ZVB2</accession>
<feature type="chain" id="PRO_5046321737" evidence="2">
    <location>
        <begin position="21"/>
        <end position="80"/>
    </location>
</feature>
<evidence type="ECO:0000256" key="1">
    <source>
        <dbReference type="SAM" id="MobiDB-lite"/>
    </source>
</evidence>
<dbReference type="EMBL" id="JBHSWB010000004">
    <property type="protein sequence ID" value="MFC6663862.1"/>
    <property type="molecule type" value="Genomic_DNA"/>
</dbReference>
<proteinExistence type="predicted"/>
<reference evidence="4" key="1">
    <citation type="journal article" date="2019" name="Int. J. Syst. Evol. Microbiol.">
        <title>The Global Catalogue of Microorganisms (GCM) 10K type strain sequencing project: providing services to taxonomists for standard genome sequencing and annotation.</title>
        <authorList>
            <consortium name="The Broad Institute Genomics Platform"/>
            <consortium name="The Broad Institute Genome Sequencing Center for Infectious Disease"/>
            <person name="Wu L."/>
            <person name="Ma J."/>
        </authorList>
    </citation>
    <scope>NUCLEOTIDE SEQUENCE [LARGE SCALE GENOMIC DNA]</scope>
    <source>
        <strain evidence="4">CCUG 63830</strain>
    </source>
</reference>
<dbReference type="RefSeq" id="WP_224609842.1">
    <property type="nucleotide sequence ID" value="NZ_JAIQXV010000012.1"/>
</dbReference>
<evidence type="ECO:0000313" key="4">
    <source>
        <dbReference type="Proteomes" id="UP001596317"/>
    </source>
</evidence>
<gene>
    <name evidence="3" type="ORF">ACFP90_28115</name>
</gene>
<organism evidence="3 4">
    <name type="scientific">Deinococcus multiflagellatus</name>
    <dbReference type="NCBI Taxonomy" id="1656887"/>
    <lineage>
        <taxon>Bacteria</taxon>
        <taxon>Thermotogati</taxon>
        <taxon>Deinococcota</taxon>
        <taxon>Deinococci</taxon>
        <taxon>Deinococcales</taxon>
        <taxon>Deinococcaceae</taxon>
        <taxon>Deinococcus</taxon>
    </lineage>
</organism>
<comment type="caution">
    <text evidence="3">The sequence shown here is derived from an EMBL/GenBank/DDBJ whole genome shotgun (WGS) entry which is preliminary data.</text>
</comment>